<feature type="transmembrane region" description="Helical" evidence="1">
    <location>
        <begin position="41"/>
        <end position="58"/>
    </location>
</feature>
<keyword evidence="3" id="KW-1185">Reference proteome</keyword>
<protein>
    <submittedName>
        <fullName evidence="2">Uncharacterized protein</fullName>
    </submittedName>
</protein>
<keyword evidence="1" id="KW-0812">Transmembrane</keyword>
<evidence type="ECO:0000256" key="1">
    <source>
        <dbReference type="SAM" id="Phobius"/>
    </source>
</evidence>
<accession>A0ABV6DBB5</accession>
<evidence type="ECO:0000313" key="2">
    <source>
        <dbReference type="EMBL" id="MFC0209952.1"/>
    </source>
</evidence>
<reference evidence="2 3" key="1">
    <citation type="submission" date="2024-09" db="EMBL/GenBank/DDBJ databases">
        <authorList>
            <person name="Sun Q."/>
            <person name="Mori K."/>
        </authorList>
    </citation>
    <scope>NUCLEOTIDE SEQUENCE [LARGE SCALE GENOMIC DNA]</scope>
    <source>
        <strain evidence="2 3">CCM 8543</strain>
    </source>
</reference>
<gene>
    <name evidence="2" type="ORF">ACFFJ2_16240</name>
</gene>
<organism evidence="2 3">
    <name type="scientific">Chelativorans intermedius</name>
    <dbReference type="NCBI Taxonomy" id="515947"/>
    <lineage>
        <taxon>Bacteria</taxon>
        <taxon>Pseudomonadati</taxon>
        <taxon>Pseudomonadota</taxon>
        <taxon>Alphaproteobacteria</taxon>
        <taxon>Hyphomicrobiales</taxon>
        <taxon>Phyllobacteriaceae</taxon>
        <taxon>Chelativorans</taxon>
    </lineage>
</organism>
<keyword evidence="1" id="KW-1133">Transmembrane helix</keyword>
<keyword evidence="1" id="KW-0472">Membrane</keyword>
<evidence type="ECO:0000313" key="3">
    <source>
        <dbReference type="Proteomes" id="UP001589755"/>
    </source>
</evidence>
<dbReference type="RefSeq" id="WP_261522548.1">
    <property type="nucleotide sequence ID" value="NZ_JAODNW010000030.1"/>
</dbReference>
<sequence length="64" mass="7044">MFRFLIKVLLLVVAFFVGAFALLTLLCHASGHEALIMLHMYLTPAVLSGVLGLILLMTHHRPAT</sequence>
<proteinExistence type="predicted"/>
<comment type="caution">
    <text evidence="2">The sequence shown here is derived from an EMBL/GenBank/DDBJ whole genome shotgun (WGS) entry which is preliminary data.</text>
</comment>
<dbReference type="EMBL" id="JBHLXD010000034">
    <property type="protein sequence ID" value="MFC0209952.1"/>
    <property type="molecule type" value="Genomic_DNA"/>
</dbReference>
<dbReference type="Proteomes" id="UP001589755">
    <property type="component" value="Unassembled WGS sequence"/>
</dbReference>
<name>A0ABV6DBB5_9HYPH</name>